<dbReference type="Pfam" id="PF13229">
    <property type="entry name" value="Beta_helix"/>
    <property type="match status" value="1"/>
</dbReference>
<reference evidence="6 7" key="1">
    <citation type="submission" date="2014-03" db="EMBL/GenBank/DDBJ databases">
        <title>Genomics of Bifidobacteria.</title>
        <authorList>
            <person name="Ventura M."/>
            <person name="Milani C."/>
            <person name="Lugli G.A."/>
        </authorList>
    </citation>
    <scope>NUCLEOTIDE SEQUENCE [LARGE SCALE GENOMIC DNA]</scope>
    <source>
        <strain evidence="6 7">LMG 11341</strain>
    </source>
</reference>
<dbReference type="STRING" id="78345.BMERY_1919"/>
<keyword evidence="3" id="KW-0732">Signal</keyword>
<dbReference type="Gene3D" id="2.160.20.10">
    <property type="entry name" value="Single-stranded right-handed beta-helix, Pectin lyase-like"/>
    <property type="match status" value="1"/>
</dbReference>
<evidence type="ECO:0000256" key="3">
    <source>
        <dbReference type="ARBA" id="ARBA00022729"/>
    </source>
</evidence>
<evidence type="ECO:0000259" key="4">
    <source>
        <dbReference type="Pfam" id="PF13229"/>
    </source>
</evidence>
<dbReference type="InterPro" id="IPR011050">
    <property type="entry name" value="Pectin_lyase_fold/virulence"/>
</dbReference>
<gene>
    <name evidence="6" type="ORF">BMERY_1919</name>
</gene>
<evidence type="ECO:0000313" key="6">
    <source>
        <dbReference type="EMBL" id="KFI67974.1"/>
    </source>
</evidence>
<dbReference type="AlphaFoldDB" id="A0A087BAC4"/>
<dbReference type="Proteomes" id="UP000029060">
    <property type="component" value="Unassembled WGS sequence"/>
</dbReference>
<evidence type="ECO:0000259" key="5">
    <source>
        <dbReference type="Pfam" id="PF21258"/>
    </source>
</evidence>
<dbReference type="PANTHER" id="PTHR40088:SF2">
    <property type="entry name" value="SECRETED SUGAR HYDROLASE"/>
    <property type="match status" value="1"/>
</dbReference>
<dbReference type="eggNOG" id="COG1653">
    <property type="taxonomic scope" value="Bacteria"/>
</dbReference>
<dbReference type="PANTHER" id="PTHR40088">
    <property type="entry name" value="PECTATE LYASE (EUROFUNG)"/>
    <property type="match status" value="1"/>
</dbReference>
<dbReference type="InterPro" id="IPR012334">
    <property type="entry name" value="Pectin_lyas_fold"/>
</dbReference>
<dbReference type="Pfam" id="PF21258">
    <property type="entry name" value="Glyco_hydro_120_ins"/>
    <property type="match status" value="1"/>
</dbReference>
<accession>A0A087BAC4</accession>
<keyword evidence="2" id="KW-0964">Secreted</keyword>
<dbReference type="GO" id="GO:0005576">
    <property type="term" value="C:extracellular region"/>
    <property type="evidence" value="ECO:0007669"/>
    <property type="project" value="UniProtKB-SubCell"/>
</dbReference>
<dbReference type="InterPro" id="IPR013780">
    <property type="entry name" value="Glyco_hydro_b"/>
</dbReference>
<comment type="subcellular location">
    <subcellularLocation>
        <location evidence="1">Secreted</location>
    </subcellularLocation>
</comment>
<dbReference type="InterPro" id="IPR052052">
    <property type="entry name" value="Polysaccharide_Lyase_9"/>
</dbReference>
<evidence type="ECO:0000256" key="2">
    <source>
        <dbReference type="ARBA" id="ARBA00022525"/>
    </source>
</evidence>
<evidence type="ECO:0000256" key="1">
    <source>
        <dbReference type="ARBA" id="ARBA00004613"/>
    </source>
</evidence>
<dbReference type="Gene3D" id="2.60.40.1180">
    <property type="entry name" value="Golgi alpha-mannosidase II"/>
    <property type="match status" value="1"/>
</dbReference>
<dbReference type="InterPro" id="IPR049169">
    <property type="entry name" value="Glyco_hydro_120_ins"/>
</dbReference>
<protein>
    <submittedName>
        <fullName evidence="6">Putative outer membrane protein</fullName>
    </submittedName>
</protein>
<proteinExistence type="predicted"/>
<dbReference type="GO" id="GO:0016837">
    <property type="term" value="F:carbon-oxygen lyase activity, acting on polysaccharides"/>
    <property type="evidence" value="ECO:0007669"/>
    <property type="project" value="TreeGrafter"/>
</dbReference>
<evidence type="ECO:0000313" key="7">
    <source>
        <dbReference type="Proteomes" id="UP000029060"/>
    </source>
</evidence>
<name>A0A087BAC4_9BIFI</name>
<dbReference type="RefSeq" id="WP_033523380.1">
    <property type="nucleotide sequence ID" value="NZ_JAXJQO010000019.1"/>
</dbReference>
<organism evidence="6 7">
    <name type="scientific">Bifidobacterium merycicum</name>
    <dbReference type="NCBI Taxonomy" id="78345"/>
    <lineage>
        <taxon>Bacteria</taxon>
        <taxon>Bacillati</taxon>
        <taxon>Actinomycetota</taxon>
        <taxon>Actinomycetes</taxon>
        <taxon>Bifidobacteriales</taxon>
        <taxon>Bifidobacteriaceae</taxon>
        <taxon>Bifidobacterium</taxon>
    </lineage>
</organism>
<comment type="caution">
    <text evidence="6">The sequence shown here is derived from an EMBL/GenBank/DDBJ whole genome shotgun (WGS) entry which is preliminary data.</text>
</comment>
<dbReference type="EMBL" id="JGZC01000015">
    <property type="protein sequence ID" value="KFI67974.1"/>
    <property type="molecule type" value="Genomic_DNA"/>
</dbReference>
<dbReference type="OrthoDB" id="9765222at2"/>
<feature type="domain" description="Right handed beta helix" evidence="4">
    <location>
        <begin position="320"/>
        <end position="448"/>
    </location>
</feature>
<dbReference type="SUPFAM" id="SSF51126">
    <property type="entry name" value="Pectin lyase-like"/>
    <property type="match status" value="1"/>
</dbReference>
<feature type="domain" description="Glycoside hydrolase 120 insertion" evidence="5">
    <location>
        <begin position="82"/>
        <end position="210"/>
    </location>
</feature>
<dbReference type="InterPro" id="IPR039448">
    <property type="entry name" value="Beta_helix"/>
</dbReference>
<keyword evidence="7" id="KW-1185">Reference proteome</keyword>
<sequence>MKFEYHVKPTGNDAACGDAEHPFATISKAAQMASPGDTVIVHEGVYREQVDPKRGGLSEHERITYCGAEGEARPVIKGSECVQGWTELADHPHVWTVMLDNTMFGDFNPFATPIFGDWLEMPKFGKDPDKHLGDVYLNGVSFFESTTLEGVYDPQPRDTDEDFALKIPCPVPDVDRTRYVWHAEVDENAGTTTIWANFQGADPNEELVEVSVRRACFFPSRNHVNYITVRGFEMAQAAGDWAPPTSQQWGMIGPNWSYGWIIEDNVLHDAKFSAVSLGKEISSGDNEWTKTERKTGYQYQLEAVFKARRIGWEKGLIGGHIVRNNDIYECGQNAIVGHMGSAFCRIEHNHVHHIALKREFFGWEVAGIKFHAALDTVIANNNIHDCSLGMWMDWQTQGTRITCNVFHDNVRDLMIEVSHGPYLVDNNVFASPVMFQNWSQGGAFVNNLICGGIEPHTVPDRSTPYHYPHTTEVAGCAVVSGGDERWLNNMFAPQPVKPTVGEYGLSAYSDCPMSMHEYLERQRAMWANPSQGGDEHNPLQSLYAGGNIYLSGAQGLNKQEGAADDSERMQEDAPFFGGTASTSVACDEPMPVTLVEEPDGLYLQCTVPQAVADTRMQVVTSDMLGVPRIVEERYEQPDGSDYVLDTDLLGQALTATERKAGALNGLVSGKNRIRIWEWNN</sequence>